<comment type="caution">
    <text evidence="1">The sequence shown here is derived from an EMBL/GenBank/DDBJ whole genome shotgun (WGS) entry which is preliminary data.</text>
</comment>
<name>A0ACB8TED4_9AGAM</name>
<reference evidence="1" key="2">
    <citation type="journal article" date="2022" name="New Phytol.">
        <title>Evolutionary transition to the ectomycorrhizal habit in the genomes of a hyperdiverse lineage of mushroom-forming fungi.</title>
        <authorList>
            <person name="Looney B."/>
            <person name="Miyauchi S."/>
            <person name="Morin E."/>
            <person name="Drula E."/>
            <person name="Courty P.E."/>
            <person name="Kohler A."/>
            <person name="Kuo A."/>
            <person name="LaButti K."/>
            <person name="Pangilinan J."/>
            <person name="Lipzen A."/>
            <person name="Riley R."/>
            <person name="Andreopoulos W."/>
            <person name="He G."/>
            <person name="Johnson J."/>
            <person name="Nolan M."/>
            <person name="Tritt A."/>
            <person name="Barry K.W."/>
            <person name="Grigoriev I.V."/>
            <person name="Nagy L.G."/>
            <person name="Hibbett D."/>
            <person name="Henrissat B."/>
            <person name="Matheny P.B."/>
            <person name="Labbe J."/>
            <person name="Martin F.M."/>
        </authorList>
    </citation>
    <scope>NUCLEOTIDE SEQUENCE</scope>
    <source>
        <strain evidence="1">HHB10654</strain>
    </source>
</reference>
<evidence type="ECO:0000313" key="2">
    <source>
        <dbReference type="Proteomes" id="UP000814140"/>
    </source>
</evidence>
<reference evidence="1" key="1">
    <citation type="submission" date="2021-03" db="EMBL/GenBank/DDBJ databases">
        <authorList>
            <consortium name="DOE Joint Genome Institute"/>
            <person name="Ahrendt S."/>
            <person name="Looney B.P."/>
            <person name="Miyauchi S."/>
            <person name="Morin E."/>
            <person name="Drula E."/>
            <person name="Courty P.E."/>
            <person name="Chicoki N."/>
            <person name="Fauchery L."/>
            <person name="Kohler A."/>
            <person name="Kuo A."/>
            <person name="Labutti K."/>
            <person name="Pangilinan J."/>
            <person name="Lipzen A."/>
            <person name="Riley R."/>
            <person name="Andreopoulos W."/>
            <person name="He G."/>
            <person name="Johnson J."/>
            <person name="Barry K.W."/>
            <person name="Grigoriev I.V."/>
            <person name="Nagy L."/>
            <person name="Hibbett D."/>
            <person name="Henrissat B."/>
            <person name="Matheny P.B."/>
            <person name="Labbe J."/>
            <person name="Martin F."/>
        </authorList>
    </citation>
    <scope>NUCLEOTIDE SEQUENCE</scope>
    <source>
        <strain evidence="1">HHB10654</strain>
    </source>
</reference>
<organism evidence="1 2">
    <name type="scientific">Artomyces pyxidatus</name>
    <dbReference type="NCBI Taxonomy" id="48021"/>
    <lineage>
        <taxon>Eukaryota</taxon>
        <taxon>Fungi</taxon>
        <taxon>Dikarya</taxon>
        <taxon>Basidiomycota</taxon>
        <taxon>Agaricomycotina</taxon>
        <taxon>Agaricomycetes</taxon>
        <taxon>Russulales</taxon>
        <taxon>Auriscalpiaceae</taxon>
        <taxon>Artomyces</taxon>
    </lineage>
</organism>
<keyword evidence="1" id="KW-0560">Oxidoreductase</keyword>
<dbReference type="Proteomes" id="UP000814140">
    <property type="component" value="Unassembled WGS sequence"/>
</dbReference>
<keyword evidence="2" id="KW-1185">Reference proteome</keyword>
<dbReference type="EMBL" id="MU277191">
    <property type="protein sequence ID" value="KAI0066787.1"/>
    <property type="molecule type" value="Genomic_DNA"/>
</dbReference>
<proteinExistence type="predicted"/>
<accession>A0ACB8TED4</accession>
<protein>
    <submittedName>
        <fullName evidence="1">Cytochrome P450 monooxygenase</fullName>
    </submittedName>
</protein>
<sequence length="542" mass="60575">MNALSDLLDSLRSIDPLYIVALIPAVVVLVHLVPWLVDRHGIRSYPGPWLAKFSDLWLGRVAAAGHRSEVVDEMHKKYGTFVRLAPNHLSIADPAALQIVYAHGNGSLKSDFYDAFVSIQRGVFNTRDRTAHTRKRKIVSHIFSQKSVLAFEPHIREYVKTIIQQWDRLTDLGAKGLHGSEGEGGWQGRDGRVWLDCLPWYNYLAFDIIGDLAFGSPFGMLLAAKDSAPVAKSHDKAISAYGKEDAKVDVIRIPAVQILNDRGEFSASMGVLPPWWRPYVKRFIPWYSKGGAAVRNLAGLAVAAVAKRLAEPSYRVDLLSKLQEGTDDDGNPMGREELTAEALTQLIAGSDTTSNSSCAITYYLAANPQCQEKLQKELDEALENADDVVASFEIVKRLPYLEAVINEALRLHSTSGIGLPRIVPEGGLTILGQTFPEGTVLSVPSYTIHRDKEVWGEDVEEYRPERWFERDPDAIQRTFNPFSYGPRACVGKNLANMELLVIISSLLRRYHFVLEHPDKPLYTKEGFLRKPTECKVGMKRRV</sequence>
<evidence type="ECO:0000313" key="1">
    <source>
        <dbReference type="EMBL" id="KAI0066787.1"/>
    </source>
</evidence>
<gene>
    <name evidence="1" type="ORF">BV25DRAFT_1912165</name>
</gene>
<keyword evidence="1" id="KW-0503">Monooxygenase</keyword>